<evidence type="ECO:0000256" key="1">
    <source>
        <dbReference type="ARBA" id="ARBA00004167"/>
    </source>
</evidence>
<dbReference type="SUPFAM" id="SSF48264">
    <property type="entry name" value="Cytochrome P450"/>
    <property type="match status" value="1"/>
</dbReference>
<dbReference type="PANTHER" id="PTHR24286">
    <property type="entry name" value="CYTOCHROME P450 26"/>
    <property type="match status" value="1"/>
</dbReference>
<evidence type="ECO:0000256" key="4">
    <source>
        <dbReference type="ARBA" id="ARBA00022692"/>
    </source>
</evidence>
<organism evidence="10 11">
    <name type="scientific">Thlaspi arvense</name>
    <name type="common">Field penny-cress</name>
    <dbReference type="NCBI Taxonomy" id="13288"/>
    <lineage>
        <taxon>Eukaryota</taxon>
        <taxon>Viridiplantae</taxon>
        <taxon>Streptophyta</taxon>
        <taxon>Embryophyta</taxon>
        <taxon>Tracheophyta</taxon>
        <taxon>Spermatophyta</taxon>
        <taxon>Magnoliopsida</taxon>
        <taxon>eudicotyledons</taxon>
        <taxon>Gunneridae</taxon>
        <taxon>Pentapetalae</taxon>
        <taxon>rosids</taxon>
        <taxon>malvids</taxon>
        <taxon>Brassicales</taxon>
        <taxon>Brassicaceae</taxon>
        <taxon>Thlaspideae</taxon>
        <taxon>Thlaspi</taxon>
    </lineage>
</organism>
<evidence type="ECO:0000256" key="7">
    <source>
        <dbReference type="ARBA" id="ARBA00023004"/>
    </source>
</evidence>
<feature type="binding site" description="axial binding residue" evidence="8">
    <location>
        <position position="422"/>
    </location>
    <ligand>
        <name>heme</name>
        <dbReference type="ChEBI" id="CHEBI:30413"/>
    </ligand>
    <ligandPart>
        <name>Fe</name>
        <dbReference type="ChEBI" id="CHEBI:18248"/>
    </ligandPart>
</feature>
<dbReference type="GO" id="GO:0010268">
    <property type="term" value="P:brassinosteroid homeostasis"/>
    <property type="evidence" value="ECO:0007669"/>
    <property type="project" value="TreeGrafter"/>
</dbReference>
<dbReference type="Pfam" id="PF00067">
    <property type="entry name" value="p450"/>
    <property type="match status" value="1"/>
</dbReference>
<keyword evidence="4" id="KW-0812">Transmembrane</keyword>
<dbReference type="GO" id="GO:0020037">
    <property type="term" value="F:heme binding"/>
    <property type="evidence" value="ECO:0007669"/>
    <property type="project" value="InterPro"/>
</dbReference>
<dbReference type="CDD" id="cd11043">
    <property type="entry name" value="CYP90-like"/>
    <property type="match status" value="1"/>
</dbReference>
<reference evidence="10 11" key="1">
    <citation type="submission" date="2022-03" db="EMBL/GenBank/DDBJ databases">
        <authorList>
            <person name="Nunn A."/>
            <person name="Chopra R."/>
            <person name="Nunn A."/>
            <person name="Contreras Garrido A."/>
        </authorList>
    </citation>
    <scope>NUCLEOTIDE SEQUENCE [LARGE SCALE GENOMIC DNA]</scope>
</reference>
<evidence type="ECO:0000256" key="3">
    <source>
        <dbReference type="ARBA" id="ARBA00022617"/>
    </source>
</evidence>
<dbReference type="FunFam" id="1.10.630.10:FF:000123">
    <property type="entry name" value="Cytochrome P450, family 702, subfamily A, polypeptide 2"/>
    <property type="match status" value="1"/>
</dbReference>
<evidence type="ECO:0000256" key="5">
    <source>
        <dbReference type="ARBA" id="ARBA00022723"/>
    </source>
</evidence>
<evidence type="ECO:0000256" key="9">
    <source>
        <dbReference type="RuleBase" id="RU000461"/>
    </source>
</evidence>
<dbReference type="GO" id="GO:0016125">
    <property type="term" value="P:sterol metabolic process"/>
    <property type="evidence" value="ECO:0007669"/>
    <property type="project" value="TreeGrafter"/>
</dbReference>
<dbReference type="InterPro" id="IPR002403">
    <property type="entry name" value="Cyt_P450_E_grp-IV"/>
</dbReference>
<keyword evidence="3 8" id="KW-0349">Heme</keyword>
<keyword evidence="11" id="KW-1185">Reference proteome</keyword>
<dbReference type="PANTHER" id="PTHR24286:SF230">
    <property type="entry name" value="CYTOCHROME P450, FAMILY 702, SUBFAMILY A, POLYPEPTIDE 5-RELATED"/>
    <property type="match status" value="1"/>
</dbReference>
<dbReference type="PRINTS" id="PR00385">
    <property type="entry name" value="P450"/>
</dbReference>
<evidence type="ECO:0000256" key="8">
    <source>
        <dbReference type="PIRSR" id="PIRSR602403-1"/>
    </source>
</evidence>
<keyword evidence="9" id="KW-0503">Monooxygenase</keyword>
<sequence length="480" mass="55174">MVEVYEFWTIIVSLSVVKLCHWIYKWINPNSNGKLPPGSMGFPIIGETFEFMKPHDAFQLPTFLTKKLLRHGPIFRTSLFGAKVIISTDIGLNMEIAKTNHAPGTPKSLVRFFGENNLFVRSKESHKHVRNLTTQFLGSQGLRLRMIQDIDFLARKHMEVGAKSGGLDTKETTSKILIECLAKKVMGDMEPEAAEELTRCWTYFPRGWFRFSWNIPGTGVYRMLKARKQMMNLIKETVLKKRASGEEFGEFFKIIFGETEGGAETMSIENAIEYIFTFFVIANETTPGVLAATVKLINDNPKVKQELQREHAQIVRDKTEKKEADLTWEDYKSMTFTQMVINESLRITSTVPTMLRITEHEIQVSGYTIPVGWIFMGFPSVHFNPEKYEDPLAFNPWRWKGKDLSVILSRTYMPFGAGSRLCLGAEFAKLQMAIFIHHLCRYRWSMKTETTVLRRFILMFPRGSDVQISEDTEMDNSAGY</sequence>
<dbReference type="GO" id="GO:0016020">
    <property type="term" value="C:membrane"/>
    <property type="evidence" value="ECO:0007669"/>
    <property type="project" value="UniProtKB-SubCell"/>
</dbReference>
<evidence type="ECO:0000313" key="11">
    <source>
        <dbReference type="Proteomes" id="UP000836841"/>
    </source>
</evidence>
<gene>
    <name evidence="10" type="ORF">TAV2_LOCUS23060</name>
</gene>
<dbReference type="GO" id="GO:0004497">
    <property type="term" value="F:monooxygenase activity"/>
    <property type="evidence" value="ECO:0007669"/>
    <property type="project" value="UniProtKB-KW"/>
</dbReference>
<evidence type="ECO:0000256" key="6">
    <source>
        <dbReference type="ARBA" id="ARBA00022989"/>
    </source>
</evidence>
<keyword evidence="9" id="KW-0560">Oxidoreductase</keyword>
<comment type="subcellular location">
    <subcellularLocation>
        <location evidence="1">Membrane</location>
        <topology evidence="1">Single-pass membrane protein</topology>
    </subcellularLocation>
</comment>
<name>A0AAU9T8R5_THLAR</name>
<proteinExistence type="inferred from homology"/>
<evidence type="ECO:0008006" key="12">
    <source>
        <dbReference type="Google" id="ProtNLM"/>
    </source>
</evidence>
<comment type="similarity">
    <text evidence="2 9">Belongs to the cytochrome P450 family.</text>
</comment>
<keyword evidence="6" id="KW-0472">Membrane</keyword>
<protein>
    <recommendedName>
        <fullName evidence="12">Cytochrome P450</fullName>
    </recommendedName>
</protein>
<keyword evidence="5 8" id="KW-0479">Metal-binding</keyword>
<dbReference type="AlphaFoldDB" id="A0AAU9T8R5"/>
<dbReference type="PRINTS" id="PR00465">
    <property type="entry name" value="EP450IV"/>
</dbReference>
<dbReference type="Gene3D" id="1.10.630.10">
    <property type="entry name" value="Cytochrome P450"/>
    <property type="match status" value="1"/>
</dbReference>
<evidence type="ECO:0000256" key="2">
    <source>
        <dbReference type="ARBA" id="ARBA00010617"/>
    </source>
</evidence>
<dbReference type="EMBL" id="OU466863">
    <property type="protein sequence ID" value="CAH2079065.1"/>
    <property type="molecule type" value="Genomic_DNA"/>
</dbReference>
<keyword evidence="6" id="KW-1133">Transmembrane helix</keyword>
<dbReference type="InterPro" id="IPR001128">
    <property type="entry name" value="Cyt_P450"/>
</dbReference>
<comment type="cofactor">
    <cofactor evidence="8">
        <name>heme</name>
        <dbReference type="ChEBI" id="CHEBI:30413"/>
    </cofactor>
</comment>
<dbReference type="GO" id="GO:0016705">
    <property type="term" value="F:oxidoreductase activity, acting on paired donors, with incorporation or reduction of molecular oxygen"/>
    <property type="evidence" value="ECO:0007669"/>
    <property type="project" value="InterPro"/>
</dbReference>
<dbReference type="PROSITE" id="PS00086">
    <property type="entry name" value="CYTOCHROME_P450"/>
    <property type="match status" value="1"/>
</dbReference>
<evidence type="ECO:0000313" key="10">
    <source>
        <dbReference type="EMBL" id="CAH2079065.1"/>
    </source>
</evidence>
<dbReference type="GO" id="GO:0005506">
    <property type="term" value="F:iron ion binding"/>
    <property type="evidence" value="ECO:0007669"/>
    <property type="project" value="InterPro"/>
</dbReference>
<keyword evidence="7 8" id="KW-0408">Iron</keyword>
<dbReference type="InterPro" id="IPR036396">
    <property type="entry name" value="Cyt_P450_sf"/>
</dbReference>
<dbReference type="Proteomes" id="UP000836841">
    <property type="component" value="Chromosome 7"/>
</dbReference>
<dbReference type="GO" id="GO:0016132">
    <property type="term" value="P:brassinosteroid biosynthetic process"/>
    <property type="evidence" value="ECO:0007669"/>
    <property type="project" value="TreeGrafter"/>
</dbReference>
<accession>A0AAU9T8R5</accession>
<dbReference type="InterPro" id="IPR017972">
    <property type="entry name" value="Cyt_P450_CS"/>
</dbReference>